<dbReference type="InterPro" id="IPR013108">
    <property type="entry name" value="Amidohydro_3"/>
</dbReference>
<protein>
    <submittedName>
        <fullName evidence="2">Amidohydrolase</fullName>
    </submittedName>
</protein>
<comment type="caution">
    <text evidence="2">The sequence shown here is derived from an EMBL/GenBank/DDBJ whole genome shotgun (WGS) entry which is preliminary data.</text>
</comment>
<reference evidence="2" key="1">
    <citation type="submission" date="2022-01" db="EMBL/GenBank/DDBJ databases">
        <title>Genome-Based Taxonomic Classification of the Phylum Actinobacteria.</title>
        <authorList>
            <person name="Gao Y."/>
        </authorList>
    </citation>
    <scope>NUCLEOTIDE SEQUENCE</scope>
    <source>
        <strain evidence="2">KLBMP 8922</strain>
    </source>
</reference>
<dbReference type="PANTHER" id="PTHR32027:SF9">
    <property type="entry name" value="BLL3847 PROTEIN"/>
    <property type="match status" value="1"/>
</dbReference>
<evidence type="ECO:0000313" key="2">
    <source>
        <dbReference type="EMBL" id="MCF2529474.1"/>
    </source>
</evidence>
<dbReference type="PANTHER" id="PTHR32027">
    <property type="entry name" value="CYTOSINE DEAMINASE"/>
    <property type="match status" value="1"/>
</dbReference>
<dbReference type="SUPFAM" id="SSF51556">
    <property type="entry name" value="Metallo-dependent hydrolases"/>
    <property type="match status" value="1"/>
</dbReference>
<proteinExistence type="predicted"/>
<accession>A0AA41Q0T8</accession>
<dbReference type="Gene3D" id="2.30.40.10">
    <property type="entry name" value="Urease, subunit C, domain 1"/>
    <property type="match status" value="1"/>
</dbReference>
<dbReference type="AlphaFoldDB" id="A0AA41Q0T8"/>
<dbReference type="Proteomes" id="UP001165378">
    <property type="component" value="Unassembled WGS sequence"/>
</dbReference>
<evidence type="ECO:0000313" key="3">
    <source>
        <dbReference type="Proteomes" id="UP001165378"/>
    </source>
</evidence>
<dbReference type="EMBL" id="JAKFHA010000011">
    <property type="protein sequence ID" value="MCF2529474.1"/>
    <property type="molecule type" value="Genomic_DNA"/>
</dbReference>
<dbReference type="InterPro" id="IPR032466">
    <property type="entry name" value="Metal_Hydrolase"/>
</dbReference>
<dbReference type="Pfam" id="PF07969">
    <property type="entry name" value="Amidohydro_3"/>
    <property type="match status" value="1"/>
</dbReference>
<dbReference type="InterPro" id="IPR011059">
    <property type="entry name" value="Metal-dep_hydrolase_composite"/>
</dbReference>
<dbReference type="GO" id="GO:0016814">
    <property type="term" value="F:hydrolase activity, acting on carbon-nitrogen (but not peptide) bonds, in cyclic amidines"/>
    <property type="evidence" value="ECO:0007669"/>
    <property type="project" value="TreeGrafter"/>
</dbReference>
<dbReference type="SUPFAM" id="SSF51338">
    <property type="entry name" value="Composite domain of metallo-dependent hydrolases"/>
    <property type="match status" value="1"/>
</dbReference>
<dbReference type="Gene3D" id="3.20.20.140">
    <property type="entry name" value="Metal-dependent hydrolases"/>
    <property type="match status" value="1"/>
</dbReference>
<dbReference type="NCBIfam" id="NF004636">
    <property type="entry name" value="PRK05985.1"/>
    <property type="match status" value="1"/>
</dbReference>
<sequence>MAPLWYTSGATPFPASESRPTMHRPINATVYRDVRPMGAEATDLLVVDGVFTDRVPRSAAAEVLQVVDGGGRIALPTLVDAHIHADKTAFGEPWYSRHPAAGLAEFVQGDVELYQAQATPVAVRAQRLLSHAVTQGTRAVRTHVDVAPAYGLDPLHGLAAAREALRGSLDVEIVAFPQHGVRRLPGVTELLEEAVRTGLADIIGGLDPAGFDDDQQGQLDAVFGIAERYGVGIDIHMHDAGEEGMGPLRDICARTRALGLGGRVTISHAFCLSRLAGLTEKEFDEATTQLADAGVALTTAALGEASVLPFRELTARGVLVALGSDSVRDAWSPFGNADMLHRAHLLGCCVEARLDEDLDACLALAAHGGAALLGLPAVDFTPGSPADFMLVEGECVPQVVVDLPPRDIVVRAGEIVARAGRLV</sequence>
<name>A0AA41Q0T8_9ACTN</name>
<organism evidence="2 3">
    <name type="scientific">Yinghuangia soli</name>
    <dbReference type="NCBI Taxonomy" id="2908204"/>
    <lineage>
        <taxon>Bacteria</taxon>
        <taxon>Bacillati</taxon>
        <taxon>Actinomycetota</taxon>
        <taxon>Actinomycetes</taxon>
        <taxon>Kitasatosporales</taxon>
        <taxon>Streptomycetaceae</taxon>
        <taxon>Yinghuangia</taxon>
    </lineage>
</organism>
<gene>
    <name evidence="2" type="ORF">LZ495_19945</name>
</gene>
<keyword evidence="3" id="KW-1185">Reference proteome</keyword>
<evidence type="ECO:0000259" key="1">
    <source>
        <dbReference type="Pfam" id="PF07969"/>
    </source>
</evidence>
<dbReference type="InterPro" id="IPR052349">
    <property type="entry name" value="Metallo-hydrolase_Enzymes"/>
</dbReference>
<feature type="domain" description="Amidohydrolase 3" evidence="1">
    <location>
        <begin position="65"/>
        <end position="421"/>
    </location>
</feature>